<accession>A0ABY0KT19</accession>
<dbReference type="PANTHER" id="PTHR46438">
    <property type="entry name" value="ALPHA/BETA-HYDROLASES SUPERFAMILY PROTEIN"/>
    <property type="match status" value="1"/>
</dbReference>
<proteinExistence type="predicted"/>
<dbReference type="PRINTS" id="PR00111">
    <property type="entry name" value="ABHYDROLASE"/>
</dbReference>
<feature type="domain" description="AB hydrolase-1" evidence="2">
    <location>
        <begin position="49"/>
        <end position="297"/>
    </location>
</feature>
<protein>
    <submittedName>
        <fullName evidence="3">Pimeloyl-ACP methyl ester carboxylesterase</fullName>
    </submittedName>
</protein>
<evidence type="ECO:0000313" key="4">
    <source>
        <dbReference type="Proteomes" id="UP000199405"/>
    </source>
</evidence>
<evidence type="ECO:0000256" key="1">
    <source>
        <dbReference type="SAM" id="MobiDB-lite"/>
    </source>
</evidence>
<dbReference type="Pfam" id="PF00561">
    <property type="entry name" value="Abhydrolase_1"/>
    <property type="match status" value="1"/>
</dbReference>
<feature type="region of interest" description="Disordered" evidence="1">
    <location>
        <begin position="317"/>
        <end position="361"/>
    </location>
</feature>
<dbReference type="GeneID" id="93472628"/>
<dbReference type="Proteomes" id="UP000199405">
    <property type="component" value="Unassembled WGS sequence"/>
</dbReference>
<reference evidence="3 4" key="1">
    <citation type="submission" date="2016-06" db="EMBL/GenBank/DDBJ databases">
        <authorList>
            <person name="Varghese N."/>
            <person name="Submissions Spin"/>
        </authorList>
    </citation>
    <scope>NUCLEOTIDE SEQUENCE [LARGE SCALE GENOMIC DNA]</scope>
    <source>
        <strain evidence="3 4">DSM 45142</strain>
    </source>
</reference>
<dbReference type="InterPro" id="IPR000073">
    <property type="entry name" value="AB_hydrolase_1"/>
</dbReference>
<gene>
    <name evidence="3" type="ORF">GA0070562_5948</name>
</gene>
<name>A0ABY0KT19_9ACTN</name>
<keyword evidence="4" id="KW-1185">Reference proteome</keyword>
<evidence type="ECO:0000313" key="3">
    <source>
        <dbReference type="EMBL" id="SCF08210.1"/>
    </source>
</evidence>
<dbReference type="RefSeq" id="WP_254663863.1">
    <property type="nucleotide sequence ID" value="NZ_FMCQ01000009.1"/>
</dbReference>
<dbReference type="PANTHER" id="PTHR46438:SF11">
    <property type="entry name" value="LIPASE-RELATED"/>
    <property type="match status" value="1"/>
</dbReference>
<dbReference type="SUPFAM" id="SSF53474">
    <property type="entry name" value="alpha/beta-Hydrolases"/>
    <property type="match status" value="1"/>
</dbReference>
<organism evidence="3 4">
    <name type="scientific">Micromonospora tulbaghiae</name>
    <dbReference type="NCBI Taxonomy" id="479978"/>
    <lineage>
        <taxon>Bacteria</taxon>
        <taxon>Bacillati</taxon>
        <taxon>Actinomycetota</taxon>
        <taxon>Actinomycetes</taxon>
        <taxon>Micromonosporales</taxon>
        <taxon>Micromonosporaceae</taxon>
        <taxon>Micromonospora</taxon>
    </lineage>
</organism>
<dbReference type="EMBL" id="FMCQ01000009">
    <property type="protein sequence ID" value="SCF08210.1"/>
    <property type="molecule type" value="Genomic_DNA"/>
</dbReference>
<comment type="caution">
    <text evidence="3">The sequence shown here is derived from an EMBL/GenBank/DDBJ whole genome shotgun (WGS) entry which is preliminary data.</text>
</comment>
<evidence type="ECO:0000259" key="2">
    <source>
        <dbReference type="Pfam" id="PF00561"/>
    </source>
</evidence>
<sequence>MKRAALWPEHRLPAHHVPPPWPGRHVRLDGTLVHVRETPATGPGAEPALYVHGLGGSAQNWTDLAGLLADRLDGQAIDLPGFGRSEPGPRYTIPAFAERVIRWIEHSDRGPVHLFGNSLGGAISVRVAALRPDLVRTLTLVSPALPFLDFRRSLQGRMLPLLAIPRGERLAAWRLAQFSPEVTAQQVMEACVADLTRISEQRRQEAIDEIRVRYEAAHYAAAYVRTFRGLVGSFLRSYLPGEGALWRQAAVVRAPTLVVGGRQDRLVDVRVAPQAARVIPDSRLLMLDGVGHVAQLEVPRTVARAVLGLLAEAEPGQAADATPGVSPGDAPGAGLPERENAQATALAAGTGESGSERDMAG</sequence>
<dbReference type="InterPro" id="IPR029058">
    <property type="entry name" value="AB_hydrolase_fold"/>
</dbReference>
<dbReference type="Gene3D" id="3.40.50.1820">
    <property type="entry name" value="alpha/beta hydrolase"/>
    <property type="match status" value="1"/>
</dbReference>